<accession>A0ABM3FEE4</accession>
<dbReference type="PANTHER" id="PTHR21163:SF1">
    <property type="entry name" value="PROTEIN G12"/>
    <property type="match status" value="1"/>
</dbReference>
<name>A0ABM3FEE4_NEOLC</name>
<dbReference type="PANTHER" id="PTHR21163">
    <property type="entry name" value="PROTEIN G12"/>
    <property type="match status" value="1"/>
</dbReference>
<dbReference type="RefSeq" id="XP_046586389.1">
    <property type="nucleotide sequence ID" value="XM_046730433.1"/>
</dbReference>
<keyword evidence="2" id="KW-1185">Reference proteome</keyword>
<gene>
    <name evidence="3" type="primary">LOC107224698</name>
</gene>
<dbReference type="GeneID" id="107224698"/>
<keyword evidence="1" id="KW-0732">Signal</keyword>
<organism evidence="2 3">
    <name type="scientific">Neodiprion lecontei</name>
    <name type="common">Redheaded pine sawfly</name>
    <dbReference type="NCBI Taxonomy" id="441921"/>
    <lineage>
        <taxon>Eukaryota</taxon>
        <taxon>Metazoa</taxon>
        <taxon>Ecdysozoa</taxon>
        <taxon>Arthropoda</taxon>
        <taxon>Hexapoda</taxon>
        <taxon>Insecta</taxon>
        <taxon>Pterygota</taxon>
        <taxon>Neoptera</taxon>
        <taxon>Endopterygota</taxon>
        <taxon>Hymenoptera</taxon>
        <taxon>Tenthredinoidea</taxon>
        <taxon>Diprionidae</taxon>
        <taxon>Diprioninae</taxon>
        <taxon>Neodiprion</taxon>
    </lineage>
</organism>
<protein>
    <submittedName>
        <fullName evidence="3">Uncharacterized protein LOC107224698</fullName>
    </submittedName>
</protein>
<evidence type="ECO:0000256" key="1">
    <source>
        <dbReference type="SAM" id="SignalP"/>
    </source>
</evidence>
<feature type="chain" id="PRO_5047433403" evidence="1">
    <location>
        <begin position="17"/>
        <end position="433"/>
    </location>
</feature>
<feature type="signal peptide" evidence="1">
    <location>
        <begin position="1"/>
        <end position="16"/>
    </location>
</feature>
<dbReference type="Pfam" id="PF06757">
    <property type="entry name" value="Ins_allergen_rp"/>
    <property type="match status" value="2"/>
</dbReference>
<reference evidence="3" key="1">
    <citation type="submission" date="2025-08" db="UniProtKB">
        <authorList>
            <consortium name="RefSeq"/>
        </authorList>
    </citation>
    <scope>IDENTIFICATION</scope>
    <source>
        <tissue evidence="3">Thorax and Abdomen</tissue>
    </source>
</reference>
<proteinExistence type="predicted"/>
<dbReference type="InterPro" id="IPR010629">
    <property type="entry name" value="Ins_allergen"/>
</dbReference>
<dbReference type="Proteomes" id="UP000829291">
    <property type="component" value="Chromosome 2"/>
</dbReference>
<sequence length="433" mass="47899">MKLTIVFLAILGVSTAAVLPAAKTLDRSTRSLSDDWAEFSELMPWDEIVEIVNQYVAEDAEVQSVITYLHSDEFKALAEAVISNSEYIAFLDYLDAAGLDIYTYVNIWRNWLGLNTSRVLRTRFASSRITGGVAGLIADIKAILPTEEIKALYYNKLETSEDFAKLIAHLGSDEAQELYAALKANEEYQHIREALVAYGLDIDSFVALLKAIVGIDKMKLSILFLAFVGVATAASLPAPKVLNRSTRDLSDDFQDFLALIPTDEVAAIVIEYLAEDEEVQNVVEYIQSDDFANLILAVDAIPEYIAFLDYLNSAGLDVYTYVNLLHSWLGLDELEVPSTRLVSSRITGGVAGLLADIIAVLPTDEIKALYYEKLESSEDFAELVSLLGSEEAQTVYAALKANEEYQHIRETLEEYGLDIDAIVEFLKTIVGLA</sequence>
<evidence type="ECO:0000313" key="2">
    <source>
        <dbReference type="Proteomes" id="UP000829291"/>
    </source>
</evidence>
<evidence type="ECO:0000313" key="3">
    <source>
        <dbReference type="RefSeq" id="XP_046586389.1"/>
    </source>
</evidence>